<reference evidence="6 7" key="1">
    <citation type="submission" date="2016-12" db="EMBL/GenBank/DDBJ databases">
        <title>Draft genome sequence of Fusarium oxysporum causing rot on Narcissus.</title>
        <authorList>
            <person name="Armitage A.D."/>
            <person name="Taylor A."/>
            <person name="Clarkson J.P."/>
            <person name="Harrison R.J."/>
            <person name="Jackson A.C."/>
        </authorList>
    </citation>
    <scope>NUCLEOTIDE SEQUENCE [LARGE SCALE GENOMIC DNA]</scope>
    <source>
        <strain evidence="6 7">N139</strain>
    </source>
</reference>
<dbReference type="PRINTS" id="PR00080">
    <property type="entry name" value="SDRFAMILY"/>
</dbReference>
<dbReference type="InterPro" id="IPR020904">
    <property type="entry name" value="Sc_DH/Rdtase_CS"/>
</dbReference>
<sequence length="327" mass="35391">MTAQPPRIHNEIYPFIHPLKFRNSLKGQVVLITGALGTIASAVAESFATAGASVFLSDIRDSLADSIKERLLQLGADAVHYSRCDVGNPKDCEELVRQVTSTVGTVDVLINGAGVVGVRVFHKQDPSLFFRDMAINLNGPLVLMRLILPSFIERRRGCVINIASKAGTMDFPFNISYCTSKAALIRLTGAIQAEVDEIVPSSDIHLYAVHPGAVRSGMSTADGQRDAALAELPHVTTRFAEWKKKFTGSPHVAGMSCVALATGIAKDALRGRYYDVEQDLEDVISQTSLLQADPLLHTLHISMLGSMEREAGAVDKTPEEAFNFPGF</sequence>
<evidence type="ECO:0000256" key="4">
    <source>
        <dbReference type="ARBA" id="ARBA00037096"/>
    </source>
</evidence>
<evidence type="ECO:0000256" key="5">
    <source>
        <dbReference type="RuleBase" id="RU000363"/>
    </source>
</evidence>
<dbReference type="SUPFAM" id="SSF51735">
    <property type="entry name" value="NAD(P)-binding Rossmann-fold domains"/>
    <property type="match status" value="1"/>
</dbReference>
<keyword evidence="3" id="KW-0560">Oxidoreductase</keyword>
<keyword evidence="2" id="KW-0521">NADP</keyword>
<dbReference type="PANTHER" id="PTHR44196:SF1">
    <property type="entry name" value="DEHYDROGENASE_REDUCTASE SDR FAMILY MEMBER 7B"/>
    <property type="match status" value="1"/>
</dbReference>
<protein>
    <submittedName>
        <fullName evidence="6">Uncharacterized protein</fullName>
    </submittedName>
</protein>
<gene>
    <name evidence="6" type="ORF">BFJ63_vAg13098</name>
</gene>
<accession>A0A4Q2V9M8</accession>
<comment type="function">
    <text evidence="4">Putative oxidoreductase.</text>
</comment>
<dbReference type="PRINTS" id="PR00081">
    <property type="entry name" value="GDHRDH"/>
</dbReference>
<dbReference type="EMBL" id="MQTW01000137">
    <property type="protein sequence ID" value="RYC84011.1"/>
    <property type="molecule type" value="Genomic_DNA"/>
</dbReference>
<evidence type="ECO:0000256" key="1">
    <source>
        <dbReference type="ARBA" id="ARBA00006484"/>
    </source>
</evidence>
<evidence type="ECO:0000313" key="7">
    <source>
        <dbReference type="Proteomes" id="UP000290540"/>
    </source>
</evidence>
<dbReference type="CDD" id="cd05233">
    <property type="entry name" value="SDR_c"/>
    <property type="match status" value="1"/>
</dbReference>
<dbReference type="Gene3D" id="3.40.50.720">
    <property type="entry name" value="NAD(P)-binding Rossmann-like Domain"/>
    <property type="match status" value="1"/>
</dbReference>
<dbReference type="InterPro" id="IPR002347">
    <property type="entry name" value="SDR_fam"/>
</dbReference>
<organism evidence="6 7">
    <name type="scientific">Fusarium oxysporum f. sp. narcissi</name>
    <dbReference type="NCBI Taxonomy" id="451672"/>
    <lineage>
        <taxon>Eukaryota</taxon>
        <taxon>Fungi</taxon>
        <taxon>Dikarya</taxon>
        <taxon>Ascomycota</taxon>
        <taxon>Pezizomycotina</taxon>
        <taxon>Sordariomycetes</taxon>
        <taxon>Hypocreomycetidae</taxon>
        <taxon>Hypocreales</taxon>
        <taxon>Nectriaceae</taxon>
        <taxon>Fusarium</taxon>
        <taxon>Fusarium oxysporum species complex</taxon>
    </lineage>
</organism>
<dbReference type="PROSITE" id="PS00061">
    <property type="entry name" value="ADH_SHORT"/>
    <property type="match status" value="1"/>
</dbReference>
<evidence type="ECO:0000313" key="6">
    <source>
        <dbReference type="EMBL" id="RYC84011.1"/>
    </source>
</evidence>
<dbReference type="Proteomes" id="UP000290540">
    <property type="component" value="Unassembled WGS sequence"/>
</dbReference>
<name>A0A4Q2V9M8_FUSOX</name>
<dbReference type="AlphaFoldDB" id="A0A4Q2V9M8"/>
<comment type="similarity">
    <text evidence="1 5">Belongs to the short-chain dehydrogenases/reductases (SDR) family.</text>
</comment>
<comment type="caution">
    <text evidence="6">The sequence shown here is derived from an EMBL/GenBank/DDBJ whole genome shotgun (WGS) entry which is preliminary data.</text>
</comment>
<dbReference type="Pfam" id="PF00106">
    <property type="entry name" value="adh_short"/>
    <property type="match status" value="1"/>
</dbReference>
<dbReference type="GO" id="GO:0016020">
    <property type="term" value="C:membrane"/>
    <property type="evidence" value="ECO:0007669"/>
    <property type="project" value="TreeGrafter"/>
</dbReference>
<dbReference type="InterPro" id="IPR036291">
    <property type="entry name" value="NAD(P)-bd_dom_sf"/>
</dbReference>
<evidence type="ECO:0000256" key="2">
    <source>
        <dbReference type="ARBA" id="ARBA00022857"/>
    </source>
</evidence>
<proteinExistence type="inferred from homology"/>
<dbReference type="PANTHER" id="PTHR44196">
    <property type="entry name" value="DEHYDROGENASE/REDUCTASE SDR FAMILY MEMBER 7B"/>
    <property type="match status" value="1"/>
</dbReference>
<evidence type="ECO:0000256" key="3">
    <source>
        <dbReference type="ARBA" id="ARBA00023002"/>
    </source>
</evidence>
<dbReference type="GO" id="GO:0016491">
    <property type="term" value="F:oxidoreductase activity"/>
    <property type="evidence" value="ECO:0007669"/>
    <property type="project" value="UniProtKB-KW"/>
</dbReference>